<name>A0A7L8AK46_9FLAO</name>
<feature type="signal peptide" evidence="2">
    <location>
        <begin position="1"/>
        <end position="24"/>
    </location>
</feature>
<dbReference type="InterPro" id="IPR026444">
    <property type="entry name" value="Secre_tail"/>
</dbReference>
<feature type="domain" description="Secretion system C-terminal sorting" evidence="3">
    <location>
        <begin position="838"/>
        <end position="893"/>
    </location>
</feature>
<evidence type="ECO:0000259" key="3">
    <source>
        <dbReference type="Pfam" id="PF18962"/>
    </source>
</evidence>
<feature type="chain" id="PRO_5032864141" evidence="2">
    <location>
        <begin position="25"/>
        <end position="895"/>
    </location>
</feature>
<evidence type="ECO:0000313" key="4">
    <source>
        <dbReference type="EMBL" id="QOD62337.1"/>
    </source>
</evidence>
<dbReference type="RefSeq" id="WP_088354785.1">
    <property type="nucleotide sequence ID" value="NZ_CP061813.1"/>
</dbReference>
<keyword evidence="1 2" id="KW-0732">Signal</keyword>
<keyword evidence="5" id="KW-1185">Reference proteome</keyword>
<dbReference type="KEGG" id="phal:H9I45_07815"/>
<evidence type="ECO:0000313" key="5">
    <source>
        <dbReference type="Proteomes" id="UP000516764"/>
    </source>
</evidence>
<gene>
    <name evidence="4" type="ORF">H9I45_07815</name>
</gene>
<accession>A0A7L8AK46</accession>
<evidence type="ECO:0000256" key="2">
    <source>
        <dbReference type="SAM" id="SignalP"/>
    </source>
</evidence>
<dbReference type="NCBIfam" id="TIGR04183">
    <property type="entry name" value="Por_Secre_tail"/>
    <property type="match status" value="1"/>
</dbReference>
<reference evidence="4 5" key="1">
    <citation type="journal article" date="2016" name="Int. J. Syst. Evol. Microbiol.">
        <title>Polaribacter haliotis sp. nov., isolated from the gut of abalone Haliotis discus hannai.</title>
        <authorList>
            <person name="Kim Y.O."/>
            <person name="Park I.S."/>
            <person name="Park S."/>
            <person name="Nam B.H."/>
            <person name="Park J.M."/>
            <person name="Kim D.G."/>
            <person name="Yoon J.H."/>
        </authorList>
    </citation>
    <scope>NUCLEOTIDE SEQUENCE [LARGE SCALE GENOMIC DNA]</scope>
    <source>
        <strain evidence="4 5">KCTC 52418</strain>
    </source>
</reference>
<protein>
    <submittedName>
        <fullName evidence="4">T9SS type A sorting domain-containing protein</fullName>
    </submittedName>
</protein>
<organism evidence="4 5">
    <name type="scientific">Polaribacter haliotis</name>
    <dbReference type="NCBI Taxonomy" id="1888915"/>
    <lineage>
        <taxon>Bacteria</taxon>
        <taxon>Pseudomonadati</taxon>
        <taxon>Bacteroidota</taxon>
        <taxon>Flavobacteriia</taxon>
        <taxon>Flavobacteriales</taxon>
        <taxon>Flavobacteriaceae</taxon>
    </lineage>
</organism>
<dbReference type="AlphaFoldDB" id="A0A7L8AK46"/>
<dbReference type="Proteomes" id="UP000516764">
    <property type="component" value="Chromosome"/>
</dbReference>
<proteinExistence type="predicted"/>
<dbReference type="Pfam" id="PF18962">
    <property type="entry name" value="Por_Secre_tail"/>
    <property type="match status" value="1"/>
</dbReference>
<sequence>MKKITIKKAFAILAFLFIGSITFAQIQPAGKWSPEGDLNILKVTGDADNGDGVSDGALNFNGVGTVVGQGGVFTFDGTMQEGKNYTINSALYNANGSFVKVRVSLHNKTDNTELAVYIDAGTQMNNGDIESVVFSYTAVSTDAGDVLELRFIRNDDGNPARDFRVDNVNLNGDTVGARTIVYSEDFRFASTARGFEAKIITDGGHTAPANILNRVNDIPDLADSNNLFDPSIDREANRIPNGTVRNQKTISTRGDNGTTNFAVDAYAVFTTLDLTSSNTEINPSDDFVYASFWTQRRFAQGDIATITARVSTDYAGDASTATWTTVPLHSGKFGNSTNDDQTFVKGIVDLSAYTSSSTVTFAIRYQGSTSAYSSSNRNGTFYISDLQFIAQETPIINVWNGASAVLTAESNWNTKAAPVTTTNNYVFPSGLANYPTITGTLVANNITIEDGASLVTNGATITSNITYKRQLTTPTPTGNPVIDNLEGWHLVSSPVLNQALNDTFISGNSIASGSLTRKGVATYTENGNIWDYFENTETATFAKGQGYSIKRSSTGNVSFNGNLHLADVETATLTRATDGFQLVGNPFPAYISSKSFLDNNAILSANKMIWIWNDSSNSYDSYVSTTNFIIAPGQAFFVQVNPAESGTLTFAENNQQHNGSDTFQRSSKTAIKLIVDNGTTNRYAKINYDDNATKSFDSGSDGEVFGGVPNSFELYTQLLKSNQEKKYQIQSLPNSDLESMIIPIGIKTTAREITFSAEASNLPSDLKVFLEDRINSTFTRLDEANTVYKVTLSKALNGTGRFFLHTAQKALSVNDNAILENVRIYKSGLSTLKIVGLQEGKSTIKLFNIIGKKVMQSSFDYNGTQEIALPKLAKGIYIVQLTSKAGKLNKKIILE</sequence>
<evidence type="ECO:0000256" key="1">
    <source>
        <dbReference type="ARBA" id="ARBA00022729"/>
    </source>
</evidence>
<dbReference type="EMBL" id="CP061813">
    <property type="protein sequence ID" value="QOD62337.1"/>
    <property type="molecule type" value="Genomic_DNA"/>
</dbReference>
<dbReference type="OrthoDB" id="975384at2"/>